<dbReference type="CDD" id="cd18091">
    <property type="entry name" value="SpoU-like_TRM3-like"/>
    <property type="match status" value="1"/>
</dbReference>
<sequence length="1313" mass="145877">MAASPPAPLERGAAHLLLLRLPPHERLEALADLVADLYGRALHGHLDFATARLAAELLQQCPEHGDATRARSLFLQLLLETICLSDSHQQTIDMCARDPLLANQLASSIGRDLARSALVFYHRDQLAVPPSSIASNHLPDDAPLDDRRLVKYLDFFRHYYSSENPCDLSVNLLQALLVFLGASSQEISDASRHVLSAAFYSIRTAQNSLDISDDNLDVFGPMEGALGPVIWTRIKDLLSSPDSRFFLSAFHVWFRWFSLGGELGPSAEILGQDEYWAFLQRGLVEGFSEQRKYCLFILRASVGFAQGLQQDVHQYVAGAKNPTFETDYTRYCTLFETIILGRYLNQVEACLPDLRALAWGSQVHHTWIITLLSASLSTSVQDGIRKMIGNQILDQLVPMPTYATPVVEDFLVLSLLPWATQGWLFTGSMYRDREDVRCRHGELLSAYIRRLLLSCKDEACCQKYARGILTFLHERGKRLFQHAHSYCLQGILDGMTQRTRLHTQHIPLLVQVAMQTGLPEVVRDFATAAGSVMINESARDAPAILATIPGYKILKGRWDDLQKRRNSDLITSPLSNQGAGTDAPSTAVKSIGAFEVPAGSQTSLKTFLQILQDTKHKCLHDNGLIDACNYIRKVIVSGTEIGPQDLHLALEDIWDEMERQEYPRTALMQLPELFYHPKILQVASEETQALLSGALSDFFAFSESRIFVLTPLARAVRRAYFKVPEACSWLPVEDFVVRFASKPPSPRMELLLEAAVAGKLSALVPHCTYEYYYGPTEARAYAYVFDMLNRLRDSDRPMAMRIVERLMQPWIHQKMPIPMVSKWKESTQLQTLILLQGRAFSDLSDEDLSEKLETFFKILAIEPLPRYRFLLEWIISTIYATRRNLRNKILDILDTEDHTNPKFLASVMKLAIIVARLGDSGEEFALKLMTILVPYATSHKIVIRHESQWSFLPLWDHAAAKGWTMLIENPVFAALNRHIRSLDKYSTPPPDRTLEWFDPVGDCNLFTLFQGKYFDLEPAEPRTVSMDDFRAVFHEDTKGPDGKHLAPSLTMGDQKLAMGVSAPSSDASASTAVNLTLDVASRLPPAPAAAAPSTNFLQTKGQAWQNALLAPPSLSTSTSPTTTDTNSNTAAAAAARPTPVILIGSLIDNPYNLGGLSRLAEIFGCAALHLRTLATLSQKDFTSVAVSSQSHVPIAATPPAALPGFLRAQKAAGYAVVGVEQTDRSVVLGRDGAATRRVLKEKCVLVMGSEREGIPAEVLAECDGCVEICQVGVTRSLNVQTAAAVVLYEWQRLHWGKGKKGEEKEKGELEAEK</sequence>
<evidence type="ECO:0000313" key="6">
    <source>
        <dbReference type="Proteomes" id="UP001360953"/>
    </source>
</evidence>
<dbReference type="InterPro" id="IPR029026">
    <property type="entry name" value="tRNA_m1G_MTases_N"/>
</dbReference>
<dbReference type="Proteomes" id="UP001360953">
    <property type="component" value="Unassembled WGS sequence"/>
</dbReference>
<evidence type="ECO:0000259" key="4">
    <source>
        <dbReference type="Pfam" id="PF00588"/>
    </source>
</evidence>
<reference evidence="5 6" key="1">
    <citation type="submission" date="2024-04" db="EMBL/GenBank/DDBJ databases">
        <title>Phyllosticta paracitricarpa is synonymous to the EU quarantine fungus P. citricarpa based on phylogenomic analyses.</title>
        <authorList>
            <consortium name="Lawrence Berkeley National Laboratory"/>
            <person name="Van ingen-buijs V.A."/>
            <person name="Van westerhoven A.C."/>
            <person name="Haridas S."/>
            <person name="Skiadas P."/>
            <person name="Martin F."/>
            <person name="Groenewald J.Z."/>
            <person name="Crous P.W."/>
            <person name="Seidl M.F."/>
        </authorList>
    </citation>
    <scope>NUCLEOTIDE SEQUENCE [LARGE SCALE GENOMIC DNA]</scope>
    <source>
        <strain evidence="5 6">CPC 17464</strain>
    </source>
</reference>
<dbReference type="RefSeq" id="XP_066650982.1">
    <property type="nucleotide sequence ID" value="XM_066803424.1"/>
</dbReference>
<organism evidence="5 6">
    <name type="scientific">Phyllosticta citribraziliensis</name>
    <dbReference type="NCBI Taxonomy" id="989973"/>
    <lineage>
        <taxon>Eukaryota</taxon>
        <taxon>Fungi</taxon>
        <taxon>Dikarya</taxon>
        <taxon>Ascomycota</taxon>
        <taxon>Pezizomycotina</taxon>
        <taxon>Dothideomycetes</taxon>
        <taxon>Dothideomycetes incertae sedis</taxon>
        <taxon>Botryosphaeriales</taxon>
        <taxon>Phyllostictaceae</taxon>
        <taxon>Phyllosticta</taxon>
    </lineage>
</organism>
<keyword evidence="2" id="KW-0808">Transferase</keyword>
<evidence type="ECO:0000256" key="3">
    <source>
        <dbReference type="SAM" id="MobiDB-lite"/>
    </source>
</evidence>
<dbReference type="InterPro" id="IPR044748">
    <property type="entry name" value="Trm3/TARBP1_C"/>
</dbReference>
<dbReference type="SUPFAM" id="SSF75217">
    <property type="entry name" value="alpha/beta knot"/>
    <property type="match status" value="1"/>
</dbReference>
<accession>A0ABR1L6Q6</accession>
<feature type="domain" description="tRNA/rRNA methyltransferase SpoU type" evidence="4">
    <location>
        <begin position="1141"/>
        <end position="1288"/>
    </location>
</feature>
<dbReference type="InterPro" id="IPR001537">
    <property type="entry name" value="SpoU_MeTrfase"/>
</dbReference>
<keyword evidence="6" id="KW-1185">Reference proteome</keyword>
<comment type="caution">
    <text evidence="5">The sequence shown here is derived from an EMBL/GenBank/DDBJ whole genome shotgun (WGS) entry which is preliminary data.</text>
</comment>
<proteinExistence type="predicted"/>
<evidence type="ECO:0000256" key="2">
    <source>
        <dbReference type="ARBA" id="ARBA00022679"/>
    </source>
</evidence>
<feature type="region of interest" description="Disordered" evidence="3">
    <location>
        <begin position="1111"/>
        <end position="1131"/>
    </location>
</feature>
<gene>
    <name evidence="5" type="ORF">J3D65DRAFT_671826</name>
</gene>
<dbReference type="PANTHER" id="PTHR12029">
    <property type="entry name" value="RNA METHYLTRANSFERASE"/>
    <property type="match status" value="1"/>
</dbReference>
<evidence type="ECO:0000313" key="5">
    <source>
        <dbReference type="EMBL" id="KAK7530909.1"/>
    </source>
</evidence>
<dbReference type="PANTHER" id="PTHR12029:SF11">
    <property type="entry name" value="METHYLTRANSFERASE TARBP1-RELATED"/>
    <property type="match status" value="1"/>
</dbReference>
<dbReference type="InterPro" id="IPR029028">
    <property type="entry name" value="Alpha/beta_knot_MTases"/>
</dbReference>
<evidence type="ECO:0000256" key="1">
    <source>
        <dbReference type="ARBA" id="ARBA00022603"/>
    </source>
</evidence>
<dbReference type="InterPro" id="IPR045330">
    <property type="entry name" value="TRM3/TARBP1"/>
</dbReference>
<protein>
    <recommendedName>
        <fullName evidence="4">tRNA/rRNA methyltransferase SpoU type domain-containing protein</fullName>
    </recommendedName>
</protein>
<keyword evidence="1" id="KW-0489">Methyltransferase</keyword>
<dbReference type="EMBL" id="JBBPEH010000013">
    <property type="protein sequence ID" value="KAK7530909.1"/>
    <property type="molecule type" value="Genomic_DNA"/>
</dbReference>
<dbReference type="Gene3D" id="3.40.1280.10">
    <property type="match status" value="1"/>
</dbReference>
<dbReference type="GeneID" id="92036330"/>
<name>A0ABR1L6Q6_9PEZI</name>
<dbReference type="Pfam" id="PF00588">
    <property type="entry name" value="SpoU_methylase"/>
    <property type="match status" value="1"/>
</dbReference>